<dbReference type="InterPro" id="IPR053178">
    <property type="entry name" value="Osmoadaptation_assoc"/>
</dbReference>
<organism evidence="1 2">
    <name type="scientific">Didymella exigua CBS 183.55</name>
    <dbReference type="NCBI Taxonomy" id="1150837"/>
    <lineage>
        <taxon>Eukaryota</taxon>
        <taxon>Fungi</taxon>
        <taxon>Dikarya</taxon>
        <taxon>Ascomycota</taxon>
        <taxon>Pezizomycotina</taxon>
        <taxon>Dothideomycetes</taxon>
        <taxon>Pleosporomycetidae</taxon>
        <taxon>Pleosporales</taxon>
        <taxon>Pleosporineae</taxon>
        <taxon>Didymellaceae</taxon>
        <taxon>Didymella</taxon>
    </lineage>
</organism>
<evidence type="ECO:0000313" key="2">
    <source>
        <dbReference type="Proteomes" id="UP000800082"/>
    </source>
</evidence>
<dbReference type="PANTHER" id="PTHR38111:SF2">
    <property type="entry name" value="FINGER DOMAIN PROTEIN, PUTATIVE (AFU_ORTHOLOGUE AFUA_1G01560)-RELATED"/>
    <property type="match status" value="1"/>
</dbReference>
<dbReference type="AlphaFoldDB" id="A0A6A5RU61"/>
<dbReference type="EMBL" id="ML978963">
    <property type="protein sequence ID" value="KAF1930558.1"/>
    <property type="molecule type" value="Genomic_DNA"/>
</dbReference>
<dbReference type="RefSeq" id="XP_033450806.1">
    <property type="nucleotide sequence ID" value="XM_033590435.1"/>
</dbReference>
<proteinExistence type="predicted"/>
<accession>A0A6A5RU61</accession>
<dbReference type="GeneID" id="54348102"/>
<reference evidence="1" key="1">
    <citation type="journal article" date="2020" name="Stud. Mycol.">
        <title>101 Dothideomycetes genomes: a test case for predicting lifestyles and emergence of pathogens.</title>
        <authorList>
            <person name="Haridas S."/>
            <person name="Albert R."/>
            <person name="Binder M."/>
            <person name="Bloem J."/>
            <person name="Labutti K."/>
            <person name="Salamov A."/>
            <person name="Andreopoulos B."/>
            <person name="Baker S."/>
            <person name="Barry K."/>
            <person name="Bills G."/>
            <person name="Bluhm B."/>
            <person name="Cannon C."/>
            <person name="Castanera R."/>
            <person name="Culley D."/>
            <person name="Daum C."/>
            <person name="Ezra D."/>
            <person name="Gonzalez J."/>
            <person name="Henrissat B."/>
            <person name="Kuo A."/>
            <person name="Liang C."/>
            <person name="Lipzen A."/>
            <person name="Lutzoni F."/>
            <person name="Magnuson J."/>
            <person name="Mondo S."/>
            <person name="Nolan M."/>
            <person name="Ohm R."/>
            <person name="Pangilinan J."/>
            <person name="Park H.-J."/>
            <person name="Ramirez L."/>
            <person name="Alfaro M."/>
            <person name="Sun H."/>
            <person name="Tritt A."/>
            <person name="Yoshinaga Y."/>
            <person name="Zwiers L.-H."/>
            <person name="Turgeon B."/>
            <person name="Goodwin S."/>
            <person name="Spatafora J."/>
            <person name="Crous P."/>
            <person name="Grigoriev I."/>
        </authorList>
    </citation>
    <scope>NUCLEOTIDE SEQUENCE</scope>
    <source>
        <strain evidence="1">CBS 183.55</strain>
    </source>
</reference>
<dbReference type="PANTHER" id="PTHR38111">
    <property type="entry name" value="ZN(2)-C6 FUNGAL-TYPE DOMAIN-CONTAINING PROTEIN-RELATED"/>
    <property type="match status" value="1"/>
</dbReference>
<dbReference type="OrthoDB" id="5126878at2759"/>
<protein>
    <submittedName>
        <fullName evidence="1">Uncharacterized protein</fullName>
    </submittedName>
</protein>
<keyword evidence="2" id="KW-1185">Reference proteome</keyword>
<name>A0A6A5RU61_9PLEO</name>
<evidence type="ECO:0000313" key="1">
    <source>
        <dbReference type="EMBL" id="KAF1930558.1"/>
    </source>
</evidence>
<sequence length="388" mass="43002">MSLELRLSTQKKAEPGSGTFQTLASVSIEYFWKIDIPAHVAKLLQIAITTVDAPPCSDMADVLTETMHFDSVQNMVLCTRYWMLQNVLCGLTDTLRRHFPIEASLSLLPTPQIVRQFDTEAGICLAESLAWADSVSQKLPLVPLRLHTPLQISIGPWHRIIRETDTTSATDTNLELARAVRMKTWLIDECNRIHKQWNVSTVDECSLCEALDSMAGEKIPDWLPTRVRFEAKDGDMVIKFDCNKSTGSYQDCFSLANSNAISCQPGLAESALLTTVPPMAASQQFRRSKMTAMGVLETSDDAAFPLPGAVDFLFQSCRNLCSTSGWWSQTPRSSGVLLDSTHKTSAFQPKVIRTKVRTAVTLDNSRIDGYSSPAGTRSRPVCEVDESF</sequence>
<gene>
    <name evidence="1" type="ORF">M421DRAFT_412823</name>
</gene>
<dbReference type="Proteomes" id="UP000800082">
    <property type="component" value="Unassembled WGS sequence"/>
</dbReference>